<proteinExistence type="predicted"/>
<evidence type="ECO:0000313" key="3">
    <source>
        <dbReference type="Proteomes" id="UP000787635"/>
    </source>
</evidence>
<keyword evidence="3" id="KW-1185">Reference proteome</keyword>
<sequence length="582" mass="60752">MPDIAPASPAAAADPVAMEVFANRLLSITEEMGHILIRASFSTNIKERKDCSVGMFDAGGRCIAQAAHMPLHLGSLLGAVRSVLEHTPASAMRPGDAFICNDVFLARGTHQPDITIVTPVFCDGRVAFFAVNTGHHSDVGGPYPGSMSQTARSIFEEGLRIPVMRICREGVLDEDLLAMIAHNSREPVERTLDLRAQVAVNIRGGELMLRLVAADGLAPVERAIADLLAYTTRRLRARIAALPDGDYAGERWMDSDGLPGGDPIRLCATVRKRGEDLLLDFAGSAPQARGAMNVAGVALEATCYYAVKALLDPDLPANSGLFEAVRISAPEGSILNPRFPAATAVRAITCNRAAGAIFDAMSQVVTPERNMAGSHDSVPLLLVSGQRRAAGSTGTYVYLETLAGGIGARRGADGADATQVHTVNSSNLPAEALEIEYPLLVEDYALVPDSGGAGRWRGGLSLARQISSRVDGSLITARGEGYVTAAPGFEGGHAGGLARLRHNPGTPAEKPLPTATTALPMAAGDAVRIETPGGGGFGDPALRAPEAIAADILDGKVTRGAADRDYGISAVAAALANWKDPA</sequence>
<dbReference type="Pfam" id="PF02538">
    <property type="entry name" value="Hydantoinase_B"/>
    <property type="match status" value="1"/>
</dbReference>
<dbReference type="InterPro" id="IPR003692">
    <property type="entry name" value="Hydantoinase_B"/>
</dbReference>
<evidence type="ECO:0000313" key="2">
    <source>
        <dbReference type="EMBL" id="NKC30475.1"/>
    </source>
</evidence>
<dbReference type="Proteomes" id="UP000787635">
    <property type="component" value="Unassembled WGS sequence"/>
</dbReference>
<dbReference type="InterPro" id="IPR045079">
    <property type="entry name" value="Oxoprolinase-like"/>
</dbReference>
<protein>
    <submittedName>
        <fullName evidence="2">Hydantoinase B/oxoprolinase family protein</fullName>
    </submittedName>
</protein>
<evidence type="ECO:0000259" key="1">
    <source>
        <dbReference type="Pfam" id="PF02538"/>
    </source>
</evidence>
<reference evidence="2 3" key="1">
    <citation type="submission" date="2020-03" db="EMBL/GenBank/DDBJ databases">
        <title>Roseomonas selenitidurans sp. nov. isolated from urban soil.</title>
        <authorList>
            <person name="Liu H."/>
        </authorList>
    </citation>
    <scope>NUCLEOTIDE SEQUENCE [LARGE SCALE GENOMIC DNA]</scope>
    <source>
        <strain evidence="2 3">BU-1</strain>
    </source>
</reference>
<name>A0ABX1E6A9_9PROT</name>
<accession>A0ABX1E6A9</accession>
<comment type="caution">
    <text evidence="2">The sequence shown here is derived from an EMBL/GenBank/DDBJ whole genome shotgun (WGS) entry which is preliminary data.</text>
</comment>
<feature type="domain" description="Hydantoinase B/oxoprolinase" evidence="1">
    <location>
        <begin position="14"/>
        <end position="540"/>
    </location>
</feature>
<organism evidence="2 3">
    <name type="scientific">Falsiroseomonas selenitidurans</name>
    <dbReference type="NCBI Taxonomy" id="2716335"/>
    <lineage>
        <taxon>Bacteria</taxon>
        <taxon>Pseudomonadati</taxon>
        <taxon>Pseudomonadota</taxon>
        <taxon>Alphaproteobacteria</taxon>
        <taxon>Acetobacterales</taxon>
        <taxon>Roseomonadaceae</taxon>
        <taxon>Falsiroseomonas</taxon>
    </lineage>
</organism>
<gene>
    <name evidence="2" type="ORF">HEQ75_06345</name>
</gene>
<dbReference type="PANTHER" id="PTHR11365">
    <property type="entry name" value="5-OXOPROLINASE RELATED"/>
    <property type="match status" value="1"/>
</dbReference>
<dbReference type="RefSeq" id="WP_168028357.1">
    <property type="nucleotide sequence ID" value="NZ_JAAVNE010000007.1"/>
</dbReference>
<dbReference type="EMBL" id="JAAVNE010000007">
    <property type="protein sequence ID" value="NKC30475.1"/>
    <property type="molecule type" value="Genomic_DNA"/>
</dbReference>
<dbReference type="PANTHER" id="PTHR11365:SF23">
    <property type="entry name" value="HYPOTHETICAL 5-OXOPROLINASE (EUROFUNG)-RELATED"/>
    <property type="match status" value="1"/>
</dbReference>